<evidence type="ECO:0000313" key="2">
    <source>
        <dbReference type="Proteomes" id="UP000887540"/>
    </source>
</evidence>
<feature type="signal peptide" evidence="1">
    <location>
        <begin position="1"/>
        <end position="20"/>
    </location>
</feature>
<evidence type="ECO:0000256" key="1">
    <source>
        <dbReference type="SAM" id="SignalP"/>
    </source>
</evidence>
<accession>A0A914DBB5</accession>
<protein>
    <submittedName>
        <fullName evidence="3">Uncharacterized protein</fullName>
    </submittedName>
</protein>
<evidence type="ECO:0000313" key="3">
    <source>
        <dbReference type="WBParaSite" id="ACRNAN_scaffold2111.g7333.t1"/>
    </source>
</evidence>
<dbReference type="WBParaSite" id="ACRNAN_scaffold2111.g7333.t1">
    <property type="protein sequence ID" value="ACRNAN_scaffold2111.g7333.t1"/>
    <property type="gene ID" value="ACRNAN_scaffold2111.g7333"/>
</dbReference>
<dbReference type="AlphaFoldDB" id="A0A914DBB5"/>
<name>A0A914DBB5_9BILA</name>
<sequence length="114" mass="10998">MIFLIALIFISAVLFTPSFGLGNSVSGSGGGNSGYGGGGYGGGGNQYGGGGGDNQYGGGGYGGGGWGGGMGCGWRGFYSPACGGCCYYRQGDPNAFGTADGCPNGYICGGMYGK</sequence>
<keyword evidence="1" id="KW-0732">Signal</keyword>
<organism evidence="2 3">
    <name type="scientific">Acrobeloides nanus</name>
    <dbReference type="NCBI Taxonomy" id="290746"/>
    <lineage>
        <taxon>Eukaryota</taxon>
        <taxon>Metazoa</taxon>
        <taxon>Ecdysozoa</taxon>
        <taxon>Nematoda</taxon>
        <taxon>Chromadorea</taxon>
        <taxon>Rhabditida</taxon>
        <taxon>Tylenchina</taxon>
        <taxon>Cephalobomorpha</taxon>
        <taxon>Cephaloboidea</taxon>
        <taxon>Cephalobidae</taxon>
        <taxon>Acrobeloides</taxon>
    </lineage>
</organism>
<feature type="chain" id="PRO_5037171931" evidence="1">
    <location>
        <begin position="21"/>
        <end position="114"/>
    </location>
</feature>
<keyword evidence="2" id="KW-1185">Reference proteome</keyword>
<proteinExistence type="predicted"/>
<dbReference type="Proteomes" id="UP000887540">
    <property type="component" value="Unplaced"/>
</dbReference>
<reference evidence="3" key="1">
    <citation type="submission" date="2022-11" db="UniProtKB">
        <authorList>
            <consortium name="WormBaseParasite"/>
        </authorList>
    </citation>
    <scope>IDENTIFICATION</scope>
</reference>